<protein>
    <recommendedName>
        <fullName evidence="3">Phage tail tape measure protein domain-containing protein</fullName>
    </recommendedName>
</protein>
<dbReference type="AlphaFoldDB" id="A0A0F9I833"/>
<evidence type="ECO:0008006" key="3">
    <source>
        <dbReference type="Google" id="ProtNLM"/>
    </source>
</evidence>
<dbReference type="EMBL" id="LAZR01021957">
    <property type="protein sequence ID" value="KKL83532.1"/>
    <property type="molecule type" value="Genomic_DNA"/>
</dbReference>
<feature type="transmembrane region" description="Helical" evidence="1">
    <location>
        <begin position="566"/>
        <end position="586"/>
    </location>
</feature>
<feature type="non-terminal residue" evidence="2">
    <location>
        <position position="1"/>
    </location>
</feature>
<evidence type="ECO:0000256" key="1">
    <source>
        <dbReference type="SAM" id="Phobius"/>
    </source>
</evidence>
<keyword evidence="1" id="KW-1133">Transmembrane helix</keyword>
<name>A0A0F9I833_9ZZZZ</name>
<feature type="transmembrane region" description="Helical" evidence="1">
    <location>
        <begin position="592"/>
        <end position="614"/>
    </location>
</feature>
<feature type="non-terminal residue" evidence="2">
    <location>
        <position position="760"/>
    </location>
</feature>
<feature type="transmembrane region" description="Helical" evidence="1">
    <location>
        <begin position="534"/>
        <end position="554"/>
    </location>
</feature>
<proteinExistence type="predicted"/>
<organism evidence="2">
    <name type="scientific">marine sediment metagenome</name>
    <dbReference type="NCBI Taxonomy" id="412755"/>
    <lineage>
        <taxon>unclassified sequences</taxon>
        <taxon>metagenomes</taxon>
        <taxon>ecological metagenomes</taxon>
    </lineage>
</organism>
<keyword evidence="1" id="KW-0472">Membrane</keyword>
<reference evidence="2" key="1">
    <citation type="journal article" date="2015" name="Nature">
        <title>Complex archaea that bridge the gap between prokaryotes and eukaryotes.</title>
        <authorList>
            <person name="Spang A."/>
            <person name="Saw J.H."/>
            <person name="Jorgensen S.L."/>
            <person name="Zaremba-Niedzwiedzka K."/>
            <person name="Martijn J."/>
            <person name="Lind A.E."/>
            <person name="van Eijk R."/>
            <person name="Schleper C."/>
            <person name="Guy L."/>
            <person name="Ettema T.J."/>
        </authorList>
    </citation>
    <scope>NUCLEOTIDE SEQUENCE</scope>
</reference>
<keyword evidence="1" id="KW-0812">Transmembrane</keyword>
<accession>A0A0F9I833</accession>
<gene>
    <name evidence="2" type="ORF">LCGC14_1973790</name>
</gene>
<comment type="caution">
    <text evidence="2">The sequence shown here is derived from an EMBL/GenBank/DDBJ whole genome shotgun (WGS) entry which is preliminary data.</text>
</comment>
<evidence type="ECO:0000313" key="2">
    <source>
        <dbReference type="EMBL" id="KKL83532.1"/>
    </source>
</evidence>
<sequence length="760" mass="80607">EQGIPLPLNEDEIFQGFSRLNRLLLGAARDFGRRFTATLQFALSGALLFGVQRLVREFFQAAVEVERTFADISTSLEFDIDADRGTALFERELEKVRRQTLQIADDFNALPTEVNAAAFQMVSRFGDVDAAMIATRAQILATRIATIDQSEALRALTAVAESYGISLGHIADQQERERAQALLYAQALDFATGIQQQFGISVEDTLEGSAGLAELFRSLGFSMAETFAIVATTIRTTSVTGQVAFDRLGRSIGQITSPKTRDELLELANSLEEFTLAPADFFQSGRQAFFKIVDQFADLDASIQNRISQILGQRRETQFVSALLQGASRGLVDEVIDVVGESAGAAEDRLTVLLLTVSGTIEGISQSFQELAQNLERLGVITPVKILLTTMEAILQIVNKLAKAALNVFEALNNIRINPFGDAGLGDALKFLLSMVTAAIALSSLLKSIKLIANVRGAQTFLDIFSGVLGANVPGSRAGQLGARVGAGVGVPLLIGNLKAAEGVAGKFGTAIRTLFINPLKNVFGVLATAKLRLGIWTASIIANLSVTNLAAIAENNLLIARARTAIGSALATIASLGFLGVLAKVGVGLKVVAVAGGALVGVVLRVLGGFILLKGALDIVAGIIGGILGIGGTPEESLAEIKERLKAESEAAGESLTDTELAMAALTEHSDDLTDSLGSLQSQISEFLSTALIGFPGDVADIPDSSFNIARERNRVELELAFAQLTSVQQALTRANRQAGGTRDKLVPELQAAQDRINE</sequence>